<sequence length="322" mass="37432">MKLVIITFLEKHPSNSVRATATHFNIEPKQVKDWQSKKENLICVSPHIRKLNNRRPPKYSELENKIYAKALSKRAPYTTLYSNISEAKFSDKWINGFMTYHKLSNRRRTTVVQKLSEDLQPALQEFLSLVVYRRIQFDYPLALIGNMDEVLMSFDLPTNITIDDCSTNTVSLRTSGYEKSNYTIVLACIADETKLLPVIIFKLMNILRQIFPAENVWSHRGRTDLRSLLVLDLFKGYIEDTVKHRFFEKNTNLAVISGGCTSKLQLLDVAINKSFKAKHYYNDWLDNSILTYTKTGRIQYPAYNLVAQWIFQTWNDIDSNLI</sequence>
<gene>
    <name evidence="1" type="ORF">SCALOS_LOCUS2340</name>
</gene>
<organism evidence="1 2">
    <name type="scientific">Scutellospora calospora</name>
    <dbReference type="NCBI Taxonomy" id="85575"/>
    <lineage>
        <taxon>Eukaryota</taxon>
        <taxon>Fungi</taxon>
        <taxon>Fungi incertae sedis</taxon>
        <taxon>Mucoromycota</taxon>
        <taxon>Glomeromycotina</taxon>
        <taxon>Glomeromycetes</taxon>
        <taxon>Diversisporales</taxon>
        <taxon>Gigasporaceae</taxon>
        <taxon>Scutellospora</taxon>
    </lineage>
</organism>
<keyword evidence="2" id="KW-1185">Reference proteome</keyword>
<evidence type="ECO:0000313" key="2">
    <source>
        <dbReference type="Proteomes" id="UP000789860"/>
    </source>
</evidence>
<name>A0ACA9KM99_9GLOM</name>
<proteinExistence type="predicted"/>
<comment type="caution">
    <text evidence="1">The sequence shown here is derived from an EMBL/GenBank/DDBJ whole genome shotgun (WGS) entry which is preliminary data.</text>
</comment>
<protein>
    <submittedName>
        <fullName evidence="1">3973_t:CDS:1</fullName>
    </submittedName>
</protein>
<reference evidence="1" key="1">
    <citation type="submission" date="2021-06" db="EMBL/GenBank/DDBJ databases">
        <authorList>
            <person name="Kallberg Y."/>
            <person name="Tangrot J."/>
            <person name="Rosling A."/>
        </authorList>
    </citation>
    <scope>NUCLEOTIDE SEQUENCE</scope>
    <source>
        <strain evidence="1">AU212A</strain>
    </source>
</reference>
<dbReference type="EMBL" id="CAJVPM010002029">
    <property type="protein sequence ID" value="CAG8478776.1"/>
    <property type="molecule type" value="Genomic_DNA"/>
</dbReference>
<dbReference type="Proteomes" id="UP000789860">
    <property type="component" value="Unassembled WGS sequence"/>
</dbReference>
<evidence type="ECO:0000313" key="1">
    <source>
        <dbReference type="EMBL" id="CAG8478776.1"/>
    </source>
</evidence>
<accession>A0ACA9KM99</accession>